<dbReference type="AlphaFoldDB" id="A0A4R5AFQ9"/>
<feature type="domain" description="AMP-dependent synthetase/ligase" evidence="6">
    <location>
        <begin position="402"/>
        <end position="447"/>
    </location>
</feature>
<evidence type="ECO:0000256" key="2">
    <source>
        <dbReference type="ARBA" id="ARBA00022598"/>
    </source>
</evidence>
<dbReference type="PROSITE" id="PS00455">
    <property type="entry name" value="AMP_BINDING"/>
    <property type="match status" value="1"/>
</dbReference>
<dbReference type="InterPro" id="IPR000873">
    <property type="entry name" value="AMP-dep_synth/lig_dom"/>
</dbReference>
<name>A0A4R5AFQ9_9ACTN</name>
<evidence type="ECO:0000256" key="4">
    <source>
        <dbReference type="ARBA" id="ARBA00023098"/>
    </source>
</evidence>
<dbReference type="RefSeq" id="WP_131901334.1">
    <property type="nucleotide sequence ID" value="NZ_SMKU01000290.1"/>
</dbReference>
<dbReference type="OrthoDB" id="3671040at2"/>
<keyword evidence="2 7" id="KW-0436">Ligase</keyword>
<sequence>MRPHTDFVSAVRANVLAHGDGRGFTFVREDKAPPRGTPPHGGAGRRYREDTLGFAELDRRARALACRLEAMGLRDHAVLLLYPEGLEFLTGFLACLYARVIAVPAPLPALAAERFGRTRRIIDDADIAWILTDAAHTVTLGKWLAEAGLTGRVRCLDTQTARPADPAGWTKPEFSPGTLAFLQYTSGSTGEPKGVMVSHGNLLGNGEEIKRRIGGSADTVGVGWVPHYHDMGLVGQFLEPLYLGCRYVFTSPITFIKRPVLWLEMITRHRATITVAPNFGYELVLRRLSPGQLDGLDLSSLRIAKNGAEPVRAATLERVAERLAPAGFQPRMWMPCYGMAETTLLVTGAPAGTGPVIRDFDADALTHDEARALNDPPDPAEPAEPSSEPSSEASGGGAAAGVRRLVSSGRPVTLDVRIVDPRTRTVLPDGRAGEIWVRGASVAQGYWRRPADTRETFGAHTADGTGPYLRTGDLGFLDGGELYVTGRIKDLIIVNGRNIHAQDVEEAAQAAHPAVDTAAAFCVDDGTEHVVVVQEVSTRLAGQTPLPELASLVKTHLARTFELPALSVALCGRGAVRRTTSGKMQRRLTRRDFLDGRITELAGDLEPGLAALRPGPANPPKNPETDRNPAPEPVRPDEPSQKHD</sequence>
<feature type="region of interest" description="Disordered" evidence="5">
    <location>
        <begin position="370"/>
        <end position="401"/>
    </location>
</feature>
<evidence type="ECO:0000256" key="5">
    <source>
        <dbReference type="SAM" id="MobiDB-lite"/>
    </source>
</evidence>
<dbReference type="GO" id="GO:0006633">
    <property type="term" value="P:fatty acid biosynthetic process"/>
    <property type="evidence" value="ECO:0007669"/>
    <property type="project" value="TreeGrafter"/>
</dbReference>
<reference evidence="7 8" key="1">
    <citation type="submission" date="2019-03" db="EMBL/GenBank/DDBJ databases">
        <title>Draft genome sequences of novel Actinobacteria.</title>
        <authorList>
            <person name="Sahin N."/>
            <person name="Ay H."/>
            <person name="Saygin H."/>
        </authorList>
    </citation>
    <scope>NUCLEOTIDE SEQUENCE [LARGE SCALE GENOMIC DNA]</scope>
    <source>
        <strain evidence="7 8">H3C3</strain>
    </source>
</reference>
<dbReference type="PANTHER" id="PTHR22754">
    <property type="entry name" value="DISCO-INTERACTING PROTEIN 2 DIP2 -RELATED"/>
    <property type="match status" value="1"/>
</dbReference>
<evidence type="ECO:0000313" key="7">
    <source>
        <dbReference type="EMBL" id="TDD71413.1"/>
    </source>
</evidence>
<feature type="compositionally biased region" description="Basic and acidic residues" evidence="5">
    <location>
        <begin position="623"/>
        <end position="644"/>
    </location>
</feature>
<dbReference type="InterPro" id="IPR042099">
    <property type="entry name" value="ANL_N_sf"/>
</dbReference>
<feature type="region of interest" description="Disordered" evidence="5">
    <location>
        <begin position="604"/>
        <end position="644"/>
    </location>
</feature>
<keyword evidence="8" id="KW-1185">Reference proteome</keyword>
<keyword evidence="3" id="KW-0276">Fatty acid metabolism</keyword>
<dbReference type="InterPro" id="IPR020845">
    <property type="entry name" value="AMP-binding_CS"/>
</dbReference>
<dbReference type="SUPFAM" id="SSF56801">
    <property type="entry name" value="Acetyl-CoA synthetase-like"/>
    <property type="match status" value="1"/>
</dbReference>
<accession>A0A4R5AFQ9</accession>
<feature type="compositionally biased region" description="Low complexity" evidence="5">
    <location>
        <begin position="383"/>
        <end position="393"/>
    </location>
</feature>
<dbReference type="Pfam" id="PF00501">
    <property type="entry name" value="AMP-binding"/>
    <property type="match status" value="2"/>
</dbReference>
<dbReference type="GO" id="GO:0016874">
    <property type="term" value="F:ligase activity"/>
    <property type="evidence" value="ECO:0007669"/>
    <property type="project" value="UniProtKB-KW"/>
</dbReference>
<evidence type="ECO:0000256" key="1">
    <source>
        <dbReference type="ARBA" id="ARBA00006432"/>
    </source>
</evidence>
<evidence type="ECO:0000313" key="8">
    <source>
        <dbReference type="Proteomes" id="UP000294513"/>
    </source>
</evidence>
<comment type="caution">
    <text evidence="7">The sequence shown here is derived from an EMBL/GenBank/DDBJ whole genome shotgun (WGS) entry which is preliminary data.</text>
</comment>
<evidence type="ECO:0000256" key="3">
    <source>
        <dbReference type="ARBA" id="ARBA00022832"/>
    </source>
</evidence>
<dbReference type="CDD" id="cd05931">
    <property type="entry name" value="FAAL"/>
    <property type="match status" value="1"/>
</dbReference>
<dbReference type="EMBL" id="SMKU01000290">
    <property type="protein sequence ID" value="TDD71413.1"/>
    <property type="molecule type" value="Genomic_DNA"/>
</dbReference>
<dbReference type="Gene3D" id="3.40.50.12780">
    <property type="entry name" value="N-terminal domain of ligase-like"/>
    <property type="match status" value="1"/>
</dbReference>
<feature type="domain" description="AMP-dependent synthetase/ligase" evidence="6">
    <location>
        <begin position="48"/>
        <end position="348"/>
    </location>
</feature>
<dbReference type="Proteomes" id="UP000294513">
    <property type="component" value="Unassembled WGS sequence"/>
</dbReference>
<dbReference type="GO" id="GO:0071766">
    <property type="term" value="P:Actinobacterium-type cell wall biogenesis"/>
    <property type="evidence" value="ECO:0007669"/>
    <property type="project" value="UniProtKB-ARBA"/>
</dbReference>
<dbReference type="InterPro" id="IPR040097">
    <property type="entry name" value="FAAL/FAAC"/>
</dbReference>
<dbReference type="GO" id="GO:0070566">
    <property type="term" value="F:adenylyltransferase activity"/>
    <property type="evidence" value="ECO:0007669"/>
    <property type="project" value="TreeGrafter"/>
</dbReference>
<keyword evidence="4" id="KW-0443">Lipid metabolism</keyword>
<dbReference type="Gene3D" id="3.30.300.30">
    <property type="match status" value="1"/>
</dbReference>
<proteinExistence type="inferred from homology"/>
<dbReference type="PANTHER" id="PTHR22754:SF32">
    <property type="entry name" value="DISCO-INTERACTING PROTEIN 2"/>
    <property type="match status" value="1"/>
</dbReference>
<comment type="similarity">
    <text evidence="1">Belongs to the ATP-dependent AMP-binding enzyme family.</text>
</comment>
<dbReference type="GO" id="GO:0005886">
    <property type="term" value="C:plasma membrane"/>
    <property type="evidence" value="ECO:0007669"/>
    <property type="project" value="TreeGrafter"/>
</dbReference>
<dbReference type="FunFam" id="3.40.50.12780:FF:000013">
    <property type="entry name" value="Long-chain-fatty-acid--AMP ligase FadD32"/>
    <property type="match status" value="1"/>
</dbReference>
<evidence type="ECO:0000259" key="6">
    <source>
        <dbReference type="Pfam" id="PF00501"/>
    </source>
</evidence>
<protein>
    <submittedName>
        <fullName evidence="7">Fatty acyl-AMP ligase</fullName>
    </submittedName>
</protein>
<organism evidence="7 8">
    <name type="scientific">Actinomadura rubrisoli</name>
    <dbReference type="NCBI Taxonomy" id="2530368"/>
    <lineage>
        <taxon>Bacteria</taxon>
        <taxon>Bacillati</taxon>
        <taxon>Actinomycetota</taxon>
        <taxon>Actinomycetes</taxon>
        <taxon>Streptosporangiales</taxon>
        <taxon>Thermomonosporaceae</taxon>
        <taxon>Actinomadura</taxon>
    </lineage>
</organism>
<gene>
    <name evidence="7" type="ORF">E1298_35855</name>
</gene>
<dbReference type="InterPro" id="IPR045851">
    <property type="entry name" value="AMP-bd_C_sf"/>
</dbReference>